<evidence type="ECO:0000313" key="1">
    <source>
        <dbReference type="EMBL" id="QAR30598.1"/>
    </source>
</evidence>
<organism evidence="1 2">
    <name type="scientific">Ornithobacterium rhinotracheale</name>
    <dbReference type="NCBI Taxonomy" id="28251"/>
    <lineage>
        <taxon>Bacteria</taxon>
        <taxon>Pseudomonadati</taxon>
        <taxon>Bacteroidota</taxon>
        <taxon>Flavobacteriia</taxon>
        <taxon>Flavobacteriales</taxon>
        <taxon>Weeksellaceae</taxon>
        <taxon>Ornithobacterium</taxon>
    </lineage>
</organism>
<gene>
    <name evidence="1" type="ORF">EQP59_04150</name>
</gene>
<dbReference type="EMBL" id="CP035107">
    <property type="protein sequence ID" value="QAR30598.1"/>
    <property type="molecule type" value="Genomic_DNA"/>
</dbReference>
<keyword evidence="1" id="KW-0378">Hydrolase</keyword>
<reference evidence="1 2" key="1">
    <citation type="submission" date="2019-01" db="EMBL/GenBank/DDBJ databases">
        <title>Whole Genome of Ornithobacterium rhinotracheale FARPER-174b.</title>
        <authorList>
            <person name="Tataje-Lavanda L.A."/>
            <person name="Montalvan A."/>
            <person name="Montesinos R."/>
            <person name="Zimic M."/>
            <person name="Fernandez-Sanchez M."/>
            <person name="Fernandez-Diaz M."/>
        </authorList>
    </citation>
    <scope>NUCLEOTIDE SEQUENCE [LARGE SCALE GENOMIC DNA]</scope>
    <source>
        <strain evidence="1 2">FARPER-174b</strain>
    </source>
</reference>
<dbReference type="InterPro" id="IPR029058">
    <property type="entry name" value="AB_hydrolase_fold"/>
</dbReference>
<dbReference type="AlphaFoldDB" id="A0A410JRG3"/>
<dbReference type="OrthoDB" id="659408at2"/>
<dbReference type="RefSeq" id="WP_128501079.1">
    <property type="nucleotide sequence ID" value="NZ_CP035107.1"/>
</dbReference>
<dbReference type="SUPFAM" id="SSF53474">
    <property type="entry name" value="alpha/beta-Hydrolases"/>
    <property type="match status" value="1"/>
</dbReference>
<accession>A0A410JRG3</accession>
<name>A0A410JRG3_ORNRH</name>
<protein>
    <submittedName>
        <fullName evidence="1">Alpha/beta hydrolase</fullName>
    </submittedName>
</protein>
<dbReference type="Gene3D" id="3.40.50.1820">
    <property type="entry name" value="alpha/beta hydrolase"/>
    <property type="match status" value="1"/>
</dbReference>
<proteinExistence type="predicted"/>
<evidence type="ECO:0000313" key="2">
    <source>
        <dbReference type="Proteomes" id="UP000287701"/>
    </source>
</evidence>
<dbReference type="Proteomes" id="UP000287701">
    <property type="component" value="Chromosome"/>
</dbReference>
<dbReference type="GO" id="GO:0016787">
    <property type="term" value="F:hydrolase activity"/>
    <property type="evidence" value="ECO:0007669"/>
    <property type="project" value="UniProtKB-KW"/>
</dbReference>
<sequence length="217" mass="25494">MKLYCISGLGANQKAFKFLKFPDEIEPVFIEWLSPQRGESLAHYAQRMARGIDTSEDFALLGLSFGGIIVQEMNRFLLPKKTILISSVKNRQELPPLMRWGGKLHADRLIPMRFFTSDSFLSYSFFRKLYDRRLPEIKEFFTHRDPYYLKWSIHQIIRWDPKDLVVKNLHHMHGDRDIVFPVRNIKNADIIKGGTHIMVMQLAPKVSIQLKNYFDHA</sequence>